<proteinExistence type="predicted"/>
<evidence type="ECO:0000313" key="1">
    <source>
        <dbReference type="EMBL" id="JAP18970.1"/>
    </source>
</evidence>
<reference evidence="1" key="1">
    <citation type="submission" date="2015-12" db="EMBL/GenBank/DDBJ databases">
        <title>Gene expression during late stages of embryo sac development: a critical building block for successful pollen-pistil interactions.</title>
        <authorList>
            <person name="Liu Y."/>
            <person name="Joly V."/>
            <person name="Sabar M."/>
            <person name="Matton D.P."/>
        </authorList>
    </citation>
    <scope>NUCLEOTIDE SEQUENCE</scope>
</reference>
<dbReference type="EMBL" id="GEDG01020622">
    <property type="protein sequence ID" value="JAP18970.1"/>
    <property type="molecule type" value="Transcribed_RNA"/>
</dbReference>
<organism evidence="1">
    <name type="scientific">Solanum chacoense</name>
    <name type="common">Chaco potato</name>
    <dbReference type="NCBI Taxonomy" id="4108"/>
    <lineage>
        <taxon>Eukaryota</taxon>
        <taxon>Viridiplantae</taxon>
        <taxon>Streptophyta</taxon>
        <taxon>Embryophyta</taxon>
        <taxon>Tracheophyta</taxon>
        <taxon>Spermatophyta</taxon>
        <taxon>Magnoliopsida</taxon>
        <taxon>eudicotyledons</taxon>
        <taxon>Gunneridae</taxon>
        <taxon>Pentapetalae</taxon>
        <taxon>asterids</taxon>
        <taxon>lamiids</taxon>
        <taxon>Solanales</taxon>
        <taxon>Solanaceae</taxon>
        <taxon>Solanoideae</taxon>
        <taxon>Solaneae</taxon>
        <taxon>Solanum</taxon>
    </lineage>
</organism>
<dbReference type="AlphaFoldDB" id="A0A0V0HG61"/>
<protein>
    <submittedName>
        <fullName evidence="1">Putative ovule protein</fullName>
    </submittedName>
</protein>
<sequence length="66" mass="8011">MIWDALKGKYQCYCERFSHMLLCRFRDHNVSPLFAFDNSDYHQFKATSLLTLSNYKSQQTEEFSRY</sequence>
<accession>A0A0V0HG61</accession>
<name>A0A0V0HG61_SOLCH</name>